<evidence type="ECO:0000256" key="1">
    <source>
        <dbReference type="SAM" id="MobiDB-lite"/>
    </source>
</evidence>
<dbReference type="HOGENOM" id="CLU_1669034_0_0_1"/>
<feature type="compositionally biased region" description="Polar residues" evidence="1">
    <location>
        <begin position="118"/>
        <end position="129"/>
    </location>
</feature>
<dbReference type="Proteomes" id="UP000030706">
    <property type="component" value="Unassembled WGS sequence"/>
</dbReference>
<feature type="compositionally biased region" description="Polar residues" evidence="1">
    <location>
        <begin position="95"/>
        <end position="105"/>
    </location>
</feature>
<dbReference type="GeneID" id="40741419"/>
<protein>
    <submittedName>
        <fullName evidence="2">Uncharacterized protein</fullName>
    </submittedName>
</protein>
<feature type="region of interest" description="Disordered" evidence="1">
    <location>
        <begin position="76"/>
        <end position="158"/>
    </location>
</feature>
<organism evidence="2 3">
    <name type="scientific">Aureobasidium pullulans EXF-150</name>
    <dbReference type="NCBI Taxonomy" id="1043002"/>
    <lineage>
        <taxon>Eukaryota</taxon>
        <taxon>Fungi</taxon>
        <taxon>Dikarya</taxon>
        <taxon>Ascomycota</taxon>
        <taxon>Pezizomycotina</taxon>
        <taxon>Dothideomycetes</taxon>
        <taxon>Dothideomycetidae</taxon>
        <taxon>Dothideales</taxon>
        <taxon>Saccotheciaceae</taxon>
        <taxon>Aureobasidium</taxon>
    </lineage>
</organism>
<name>A0A074XVK4_AURPU</name>
<gene>
    <name evidence="2" type="ORF">M438DRAFT_169639</name>
</gene>
<proteinExistence type="predicted"/>
<evidence type="ECO:0000313" key="2">
    <source>
        <dbReference type="EMBL" id="KEQ78686.1"/>
    </source>
</evidence>
<dbReference type="RefSeq" id="XP_029754873.1">
    <property type="nucleotide sequence ID" value="XM_029899113.1"/>
</dbReference>
<dbReference type="EMBL" id="KL585016">
    <property type="protein sequence ID" value="KEQ78686.1"/>
    <property type="molecule type" value="Genomic_DNA"/>
</dbReference>
<reference evidence="2 3" key="1">
    <citation type="journal article" date="2014" name="BMC Genomics">
        <title>Genome sequencing of four Aureobasidium pullulans varieties: biotechnological potential, stress tolerance, and description of new species.</title>
        <authorList>
            <person name="Gostin Ar C."/>
            <person name="Ohm R.A."/>
            <person name="Kogej T."/>
            <person name="Sonjak S."/>
            <person name="Turk M."/>
            <person name="Zajc J."/>
            <person name="Zalar P."/>
            <person name="Grube M."/>
            <person name="Sun H."/>
            <person name="Han J."/>
            <person name="Sharma A."/>
            <person name="Chiniquy J."/>
            <person name="Ngan C.Y."/>
            <person name="Lipzen A."/>
            <person name="Barry K."/>
            <person name="Grigoriev I.V."/>
            <person name="Gunde-Cimerman N."/>
        </authorList>
    </citation>
    <scope>NUCLEOTIDE SEQUENCE [LARGE SCALE GENOMIC DNA]</scope>
    <source>
        <strain evidence="2 3">EXF-150</strain>
    </source>
</reference>
<evidence type="ECO:0000313" key="3">
    <source>
        <dbReference type="Proteomes" id="UP000030706"/>
    </source>
</evidence>
<feature type="compositionally biased region" description="Basic residues" evidence="1">
    <location>
        <begin position="132"/>
        <end position="158"/>
    </location>
</feature>
<sequence>MIPLDLFLPSPRQDRVPIHHCLKPKGCVTGHGAFASDKQFREPAIEKELVGVAYSVVSLAGSQSTLCRTRCCSTQQRRRQEGEYQHATSVKVKSPSFSTSATSIQGPFRAQSAGPRPASTQDGFFQSTGLVCHHRRLGRDSHRHAPQQRTQPRRAPPR</sequence>
<accession>A0A074XVK4</accession>
<keyword evidence="3" id="KW-1185">Reference proteome</keyword>
<dbReference type="AlphaFoldDB" id="A0A074XVK4"/>